<evidence type="ECO:0000313" key="3">
    <source>
        <dbReference type="EMBL" id="SQA90922.1"/>
    </source>
</evidence>
<dbReference type="Pfam" id="PF13271">
    <property type="entry name" value="DUF4062"/>
    <property type="match status" value="1"/>
</dbReference>
<sequence length="190" mass="21825">MPTKPKIKIMLSSTVHGSQHIIESIYATLVRFGYQVLCSHMGTVYPKPGLSPEESCLAAVEECDFFFGIIFPHYGSGITHKEFAKAVELNKPRGFLAHSHIPFLRTLLRKVMYDEHGNRKEFKLDKTTVLDSLEVIEMYNLAIGHGLPLQNRLWTQEFSKYELDGSPFIKTLFEDYPRFEKDLNELKNGK</sequence>
<dbReference type="EMBL" id="FUZE01000022">
    <property type="protein sequence ID" value="SKC03236.1"/>
    <property type="molecule type" value="Genomic_DNA"/>
</dbReference>
<dbReference type="Proteomes" id="UP000190669">
    <property type="component" value="Unassembled WGS sequence"/>
</dbReference>
<reference evidence="3 5" key="2">
    <citation type="submission" date="2018-06" db="EMBL/GenBank/DDBJ databases">
        <authorList>
            <consortium name="Pathogen Informatics"/>
            <person name="Doyle S."/>
        </authorList>
    </citation>
    <scope>NUCLEOTIDE SEQUENCE [LARGE SCALE GENOMIC DNA]</scope>
    <source>
        <strain evidence="3 5">NCTC11212</strain>
    </source>
</reference>
<dbReference type="InterPro" id="IPR025139">
    <property type="entry name" value="DUF4062"/>
</dbReference>
<gene>
    <name evidence="3" type="ORF">NCTC11212_02826</name>
    <name evidence="2" type="ORF">SAMN05421800_12235</name>
</gene>
<comment type="caution">
    <text evidence="3">The sequence shown here is derived from an EMBL/GenBank/DDBJ whole genome shotgun (WGS) entry which is preliminary data.</text>
</comment>
<proteinExistence type="predicted"/>
<keyword evidence="4" id="KW-1185">Reference proteome</keyword>
<evidence type="ECO:0000313" key="5">
    <source>
        <dbReference type="Proteomes" id="UP000251937"/>
    </source>
</evidence>
<dbReference type="KEGG" id="cbp:EB354_14050"/>
<reference evidence="2 4" key="1">
    <citation type="submission" date="2017-02" db="EMBL/GenBank/DDBJ databases">
        <authorList>
            <person name="Varghese N."/>
            <person name="Submissions S."/>
        </authorList>
    </citation>
    <scope>NUCLEOTIDE SEQUENCE [LARGE SCALE GENOMIC DNA]</scope>
    <source>
        <strain evidence="2 4">DSM 16775</strain>
    </source>
</reference>
<dbReference type="Proteomes" id="UP000251937">
    <property type="component" value="Unassembled WGS sequence"/>
</dbReference>
<evidence type="ECO:0000313" key="4">
    <source>
        <dbReference type="Proteomes" id="UP000190669"/>
    </source>
</evidence>
<dbReference type="EMBL" id="UAVR01000013">
    <property type="protein sequence ID" value="SQA90922.1"/>
    <property type="molecule type" value="Genomic_DNA"/>
</dbReference>
<accession>A0AAX2INV7</accession>
<name>A0AAX2INV7_9FLAO</name>
<evidence type="ECO:0000313" key="2">
    <source>
        <dbReference type="EMBL" id="SKC03236.1"/>
    </source>
</evidence>
<protein>
    <recommendedName>
        <fullName evidence="1">DUF4062 domain-containing protein</fullName>
    </recommendedName>
</protein>
<feature type="domain" description="DUF4062" evidence="1">
    <location>
        <begin position="8"/>
        <end position="86"/>
    </location>
</feature>
<organism evidence="3 5">
    <name type="scientific">Chryseobacterium balustinum</name>
    <dbReference type="NCBI Taxonomy" id="246"/>
    <lineage>
        <taxon>Bacteria</taxon>
        <taxon>Pseudomonadati</taxon>
        <taxon>Bacteroidota</taxon>
        <taxon>Flavobacteriia</taxon>
        <taxon>Flavobacteriales</taxon>
        <taxon>Weeksellaceae</taxon>
        <taxon>Chryseobacterium group</taxon>
        <taxon>Chryseobacterium</taxon>
    </lineage>
</organism>
<dbReference type="AlphaFoldDB" id="A0AAX2INV7"/>
<evidence type="ECO:0000259" key="1">
    <source>
        <dbReference type="Pfam" id="PF13271"/>
    </source>
</evidence>